<geneLocation type="nucleomorph" evidence="7"/>
<keyword evidence="7" id="KW-0542">Nucleomorph</keyword>
<keyword evidence="4" id="KW-0689">Ribosomal protein</keyword>
<dbReference type="GO" id="GO:0022627">
    <property type="term" value="C:cytosolic small ribosomal subunit"/>
    <property type="evidence" value="ECO:0007669"/>
    <property type="project" value="TreeGrafter"/>
</dbReference>
<evidence type="ECO:0000256" key="4">
    <source>
        <dbReference type="ARBA" id="ARBA00022980"/>
    </source>
</evidence>
<keyword evidence="3" id="KW-0963">Cytoplasm</keyword>
<dbReference type="Pfam" id="PF03501">
    <property type="entry name" value="S10_plectin"/>
    <property type="match status" value="1"/>
</dbReference>
<evidence type="ECO:0000259" key="6">
    <source>
        <dbReference type="Pfam" id="PF03501"/>
    </source>
</evidence>
<dbReference type="AlphaFoldDB" id="A9BKS3"/>
<dbReference type="InterPro" id="IPR037447">
    <property type="entry name" value="Ribosomal_eS10"/>
</dbReference>
<dbReference type="Proteomes" id="UP000243127">
    <property type="component" value="Nucleomorph 2"/>
</dbReference>
<dbReference type="PANTHER" id="PTHR12146:SF0">
    <property type="entry name" value="RIBOSOMAL PROTEIN S10"/>
    <property type="match status" value="1"/>
</dbReference>
<evidence type="ECO:0000256" key="2">
    <source>
        <dbReference type="ARBA" id="ARBA00007278"/>
    </source>
</evidence>
<comment type="subcellular location">
    <subcellularLocation>
        <location evidence="1">Cytoplasm</location>
    </subcellularLocation>
</comment>
<evidence type="ECO:0000313" key="7">
    <source>
        <dbReference type="EMBL" id="ABW98078.1"/>
    </source>
</evidence>
<dbReference type="PANTHER" id="PTHR12146">
    <property type="entry name" value="40S RIBOSOMAL PROTEIN S10"/>
    <property type="match status" value="1"/>
</dbReference>
<comment type="similarity">
    <text evidence="2">Belongs to the eukaryotic ribosomal protein eS10 family.</text>
</comment>
<accession>A9BKS3</accession>
<gene>
    <name evidence="7" type="ORF">HAN_2g254</name>
</gene>
<name>A9BKS3_HEMAN</name>
<dbReference type="GeneID" id="5739365"/>
<keyword evidence="5" id="KW-0687">Ribonucleoprotein</keyword>
<organism evidence="7 8">
    <name type="scientific">Hemiselmis andersenii</name>
    <name type="common">Cryptophyte alga</name>
    <dbReference type="NCBI Taxonomy" id="464988"/>
    <lineage>
        <taxon>Eukaryota</taxon>
        <taxon>Cryptophyceae</taxon>
        <taxon>Cryptomonadales</taxon>
        <taxon>Hemiselmidaceae</taxon>
        <taxon>Hemiselmis</taxon>
    </lineage>
</organism>
<dbReference type="RefSeq" id="XP_001712403.1">
    <property type="nucleotide sequence ID" value="XM_001712351.1"/>
</dbReference>
<protein>
    <submittedName>
        <fullName evidence="7">Rps10b</fullName>
    </submittedName>
</protein>
<evidence type="ECO:0000256" key="1">
    <source>
        <dbReference type="ARBA" id="ARBA00004496"/>
    </source>
</evidence>
<sequence length="96" mass="11488">MIIKKKDKKLIYTQLFKDGLLVVKKEKKFFLEKEKQIESIIVIKLLKSLVSKGFVKESFCWKYYYFILNDRGIEFLRNYLQIPSDVIPLTLPLVLK</sequence>
<evidence type="ECO:0000313" key="8">
    <source>
        <dbReference type="Proteomes" id="UP000243127"/>
    </source>
</evidence>
<proteinExistence type="inferred from homology"/>
<dbReference type="EMBL" id="CP000882">
    <property type="protein sequence ID" value="ABW98078.1"/>
    <property type="molecule type" value="Genomic_DNA"/>
</dbReference>
<reference evidence="7 8" key="1">
    <citation type="journal article" date="2007" name="Proc. Natl. Acad. Sci. U.S.A.">
        <title>Nucleomorph genome of Hemiselmis andersenii reveals complete intron loss and compaction as a driver of protein structure and function.</title>
        <authorList>
            <person name="Lane C.E."/>
            <person name="van den Heuvel K."/>
            <person name="Kozera C."/>
            <person name="Curtis B.A."/>
            <person name="Parsons B.J."/>
            <person name="Bowman S."/>
            <person name="Archibald J.M."/>
        </authorList>
    </citation>
    <scope>NUCLEOTIDE SEQUENCE [LARGE SCALE GENOMIC DNA]</scope>
    <source>
        <strain evidence="7 8">CCMP644</strain>
    </source>
</reference>
<dbReference type="GO" id="GO:0003735">
    <property type="term" value="F:structural constituent of ribosome"/>
    <property type="evidence" value="ECO:0007669"/>
    <property type="project" value="TreeGrafter"/>
</dbReference>
<dbReference type="InterPro" id="IPR036388">
    <property type="entry name" value="WH-like_DNA-bd_sf"/>
</dbReference>
<evidence type="ECO:0000256" key="5">
    <source>
        <dbReference type="ARBA" id="ARBA00023274"/>
    </source>
</evidence>
<feature type="domain" description="Plectin/eS10 N-terminal" evidence="6">
    <location>
        <begin position="3"/>
        <end position="91"/>
    </location>
</feature>
<evidence type="ECO:0000256" key="3">
    <source>
        <dbReference type="ARBA" id="ARBA00022490"/>
    </source>
</evidence>
<dbReference type="GO" id="GO:0003723">
    <property type="term" value="F:RNA binding"/>
    <property type="evidence" value="ECO:0007669"/>
    <property type="project" value="TreeGrafter"/>
</dbReference>
<dbReference type="Gene3D" id="1.10.10.10">
    <property type="entry name" value="Winged helix-like DNA-binding domain superfamily/Winged helix DNA-binding domain"/>
    <property type="match status" value="1"/>
</dbReference>
<dbReference type="InterPro" id="IPR005326">
    <property type="entry name" value="Plectin_eS10_N"/>
</dbReference>